<comment type="caution">
    <text evidence="1">The sequence shown here is derived from an EMBL/GenBank/DDBJ whole genome shotgun (WGS) entry which is preliminary data.</text>
</comment>
<proteinExistence type="predicted"/>
<protein>
    <submittedName>
        <fullName evidence="1">Uncharacterized protein</fullName>
    </submittedName>
</protein>
<organism evidence="1">
    <name type="scientific">marine sediment metagenome</name>
    <dbReference type="NCBI Taxonomy" id="412755"/>
    <lineage>
        <taxon>unclassified sequences</taxon>
        <taxon>metagenomes</taxon>
        <taxon>ecological metagenomes</taxon>
    </lineage>
</organism>
<dbReference type="EMBL" id="LAZR01000161">
    <property type="protein sequence ID" value="KKN85265.1"/>
    <property type="molecule type" value="Genomic_DNA"/>
</dbReference>
<accession>A0A0F9TWA1</accession>
<gene>
    <name evidence="1" type="ORF">LCGC14_0280930</name>
</gene>
<evidence type="ECO:0000313" key="1">
    <source>
        <dbReference type="EMBL" id="KKN85265.1"/>
    </source>
</evidence>
<reference evidence="1" key="1">
    <citation type="journal article" date="2015" name="Nature">
        <title>Complex archaea that bridge the gap between prokaryotes and eukaryotes.</title>
        <authorList>
            <person name="Spang A."/>
            <person name="Saw J.H."/>
            <person name="Jorgensen S.L."/>
            <person name="Zaremba-Niedzwiedzka K."/>
            <person name="Martijn J."/>
            <person name="Lind A.E."/>
            <person name="van Eijk R."/>
            <person name="Schleper C."/>
            <person name="Guy L."/>
            <person name="Ettema T.J."/>
        </authorList>
    </citation>
    <scope>NUCLEOTIDE SEQUENCE</scope>
</reference>
<dbReference type="AlphaFoldDB" id="A0A0F9TWA1"/>
<sequence length="392" mass="45622">MNNVKTNKMKKLIYLIVLFFGIANAQITPEFEIGAKGVFSGNLNLNSEESSAVSDFSDTQLLMGLSQKLYNNWRAQFVLGLQFPDANSNLGEVFYNNIFIRLEDQKNMIKVGRTIAQTNLNEFPTLRDDDAQQFTYALNPFSDGINTERDQYANVLEYTHTFKQRFFVSVHGENFYDSLEPDDFRLNSTGLTLMYKVPESQRWNRNVIQEIGLSYNNYFTDRQGYSNDFDASVKNLLFSTTLNLKPDPINFIDFRFQAIQNFGWDEVNTLNDYFDYTRTESSTVFGTFRYLKQKLERPHYQVSIGGGYKSLPNLEVDSNQLLFIANSFYRIGQNFDIGLQYRYTENTGFTEGLFGKNEHRIQLAVVYSFSKIFNKQFGDRQDLLNLEHNYIR</sequence>
<name>A0A0F9TWA1_9ZZZZ</name>